<evidence type="ECO:0000313" key="2">
    <source>
        <dbReference type="EMBL" id="MEM5531660.1"/>
    </source>
</evidence>
<proteinExistence type="predicted"/>
<sequence>MSKFLDYIRLSFFAFGLLLGVQIPAFVSDFGQALSAQLIEANNAVAPFKSDAAKYFNNDLNKLIKHYKNIDDGIVNKGASNISTLYTRQQDLQIAVNRFAQSPYIFTMISGMSDVKQQVWQRFESQIILKKDSIIAAIVAAIIVALLAELTGYLFLTGVKRSFKRLFKRLFAAQK</sequence>
<evidence type="ECO:0000256" key="1">
    <source>
        <dbReference type="SAM" id="Phobius"/>
    </source>
</evidence>
<reference evidence="2 3" key="1">
    <citation type="submission" date="2024-03" db="EMBL/GenBank/DDBJ databases">
        <title>Community enrichment and isolation of bacterial strains for fucoidan degradation.</title>
        <authorList>
            <person name="Sichert A."/>
        </authorList>
    </citation>
    <scope>NUCLEOTIDE SEQUENCE [LARGE SCALE GENOMIC DNA]</scope>
    <source>
        <strain evidence="2 3">AS26</strain>
    </source>
</reference>
<dbReference type="EMBL" id="JBBMQX010000002">
    <property type="protein sequence ID" value="MEM5531660.1"/>
    <property type="molecule type" value="Genomic_DNA"/>
</dbReference>
<accession>A0ABU9TD67</accession>
<protein>
    <submittedName>
        <fullName evidence="2">DUF2937 family protein</fullName>
    </submittedName>
</protein>
<organism evidence="2 3">
    <name type="scientific">Pseudoalteromonas arctica</name>
    <dbReference type="NCBI Taxonomy" id="394751"/>
    <lineage>
        <taxon>Bacteria</taxon>
        <taxon>Pseudomonadati</taxon>
        <taxon>Pseudomonadota</taxon>
        <taxon>Gammaproteobacteria</taxon>
        <taxon>Alteromonadales</taxon>
        <taxon>Pseudoalteromonadaceae</taxon>
        <taxon>Pseudoalteromonas</taxon>
    </lineage>
</organism>
<dbReference type="RefSeq" id="WP_342879233.1">
    <property type="nucleotide sequence ID" value="NZ_JBBMQX010000002.1"/>
</dbReference>
<dbReference type="Proteomes" id="UP001457661">
    <property type="component" value="Unassembled WGS sequence"/>
</dbReference>
<keyword evidence="1" id="KW-0472">Membrane</keyword>
<name>A0ABU9TD67_9GAMM</name>
<keyword evidence="1" id="KW-0812">Transmembrane</keyword>
<gene>
    <name evidence="2" type="ORF">WNY57_04375</name>
</gene>
<evidence type="ECO:0000313" key="3">
    <source>
        <dbReference type="Proteomes" id="UP001457661"/>
    </source>
</evidence>
<feature type="transmembrane region" description="Helical" evidence="1">
    <location>
        <begin position="134"/>
        <end position="156"/>
    </location>
</feature>
<dbReference type="InterPro" id="IPR022584">
    <property type="entry name" value="DUF2937"/>
</dbReference>
<keyword evidence="3" id="KW-1185">Reference proteome</keyword>
<keyword evidence="1" id="KW-1133">Transmembrane helix</keyword>
<comment type="caution">
    <text evidence="2">The sequence shown here is derived from an EMBL/GenBank/DDBJ whole genome shotgun (WGS) entry which is preliminary data.</text>
</comment>
<dbReference type="Pfam" id="PF11157">
    <property type="entry name" value="DUF2937"/>
    <property type="match status" value="1"/>
</dbReference>